<dbReference type="Proteomes" id="UP000008068">
    <property type="component" value="Unassembled WGS sequence"/>
</dbReference>
<gene>
    <name evidence="1" type="ORF">CAEBREN_12898</name>
</gene>
<organism evidence="2">
    <name type="scientific">Caenorhabditis brenneri</name>
    <name type="common">Nematode worm</name>
    <dbReference type="NCBI Taxonomy" id="135651"/>
    <lineage>
        <taxon>Eukaryota</taxon>
        <taxon>Metazoa</taxon>
        <taxon>Ecdysozoa</taxon>
        <taxon>Nematoda</taxon>
        <taxon>Chromadorea</taxon>
        <taxon>Rhabditida</taxon>
        <taxon>Rhabditina</taxon>
        <taxon>Rhabditomorpha</taxon>
        <taxon>Rhabditoidea</taxon>
        <taxon>Rhabditidae</taxon>
        <taxon>Peloderinae</taxon>
        <taxon>Caenorhabditis</taxon>
    </lineage>
</organism>
<name>G0N4C1_CAEBE</name>
<protein>
    <submittedName>
        <fullName evidence="1">Uncharacterized protein</fullName>
    </submittedName>
</protein>
<sequence length="448" mass="52009">MKVYTLISDICRLLDKYLKGKEEEQKYDEICHRLDELCGHVSNGQFDPNDFQKFYTLILPFFILDGHYSRLNGQIIRLCWIIQSRAHIYKTDIFKTMDYIFQYSKLIEDMEKKAVSNNHLRKLRRENNLFFGPCLSFLLILPKRVAACSCFELTGENFGSIVDWCREMMINHNRKKGSILQLVELCLPKLGKEEKLKLGNDAQFLAAALSNISPGIESEKKIFRDLSYESQECCLYFQSSKYTYGDVIEQPPTIIPLQQHIYSYELLRNAHIPGNVSKQVEDVSGKCFELLRVEQHVREAQYSAVEDDGSFLYVEKVYLMLNILVKKALHDDSLEINDAVKKLCFELPYEKIKSDMVKFIGYKEFIRACLMSKSGGPPAFGLIMIVILQRTDGNFHEIYEQNNFGPIILRLMKSRSGSDIIGDLVNEITEYFRYSGKDDLYYELRTGV</sequence>
<dbReference type="AlphaFoldDB" id="G0N4C1"/>
<evidence type="ECO:0000313" key="1">
    <source>
        <dbReference type="EMBL" id="EGT52480.1"/>
    </source>
</evidence>
<dbReference type="EMBL" id="GL379837">
    <property type="protein sequence ID" value="EGT52480.1"/>
    <property type="molecule type" value="Genomic_DNA"/>
</dbReference>
<evidence type="ECO:0000313" key="2">
    <source>
        <dbReference type="Proteomes" id="UP000008068"/>
    </source>
</evidence>
<reference evidence="2" key="1">
    <citation type="submission" date="2011-07" db="EMBL/GenBank/DDBJ databases">
        <authorList>
            <consortium name="Caenorhabditis brenneri Sequencing and Analysis Consortium"/>
            <person name="Wilson R.K."/>
        </authorList>
    </citation>
    <scope>NUCLEOTIDE SEQUENCE [LARGE SCALE GENOMIC DNA]</scope>
    <source>
        <strain evidence="2">PB2801</strain>
    </source>
</reference>
<proteinExistence type="predicted"/>
<accession>G0N4C1</accession>
<keyword evidence="2" id="KW-1185">Reference proteome</keyword>
<dbReference type="HOGENOM" id="CLU_611428_0_0_1"/>
<dbReference type="InParanoid" id="G0N4C1"/>